<feature type="transmembrane region" description="Helical" evidence="6">
    <location>
        <begin position="321"/>
        <end position="339"/>
    </location>
</feature>
<reference evidence="7 8" key="1">
    <citation type="submission" date="2020-11" db="EMBL/GenBank/DDBJ databases">
        <title>Algicoccus daihaiensis sp.nov., isolated from Daihai Lake in Inner Mongolia.</title>
        <authorList>
            <person name="Kai J."/>
        </authorList>
    </citation>
    <scope>NUCLEOTIDE SEQUENCE [LARGE SCALE GENOMIC DNA]</scope>
    <source>
        <strain evidence="8">f23</strain>
    </source>
</reference>
<dbReference type="Pfam" id="PF03739">
    <property type="entry name" value="LptF_LptG"/>
    <property type="match status" value="1"/>
</dbReference>
<keyword evidence="2" id="KW-1003">Cell membrane</keyword>
<sequence>MSTARNYIAKELYRATFVVMLALIGLFSFFTLVDQLDRVSERLSLKSLLYIELLALPTRTYELLPIGVLIGAVLALAGLAQRNELVILRVSGVSATRLLGMLWMACVPIIALAIILSEYMTPAAEIRYSEANLVLRGKVEGGRLISGYWFREPTAQGGSRVLNIGELLSSGEVANLTIYEMGADDRLTLLSQAQRGVFEGDKLRLFNVSDNIIDDNALQALADGLPASEPLMIVQTEPTRLLTTSLTPARLVARIATPEKMSLLTLWDYIDFLQSNNQDATRQIVAVWRKIAYPFTLLVMLTIAAPIAYMQTRRGGIGAKVFAGILTGTVFFMLGQLTLNMGMLYQWPPVVTALAPNVIAFVLAFGTLLAMERRFKWPRKTVRAPTNSAGGMA</sequence>
<evidence type="ECO:0000313" key="7">
    <source>
        <dbReference type="EMBL" id="UOD50188.1"/>
    </source>
</evidence>
<dbReference type="EMBL" id="CP063982">
    <property type="protein sequence ID" value="UOD50188.1"/>
    <property type="molecule type" value="Genomic_DNA"/>
</dbReference>
<feature type="transmembrane region" description="Helical" evidence="6">
    <location>
        <begin position="63"/>
        <end position="80"/>
    </location>
</feature>
<organism evidence="7 8">
    <name type="scientific">Orrella daihaiensis</name>
    <dbReference type="NCBI Taxonomy" id="2782176"/>
    <lineage>
        <taxon>Bacteria</taxon>
        <taxon>Pseudomonadati</taxon>
        <taxon>Pseudomonadota</taxon>
        <taxon>Betaproteobacteria</taxon>
        <taxon>Burkholderiales</taxon>
        <taxon>Alcaligenaceae</taxon>
        <taxon>Orrella</taxon>
    </lineage>
</organism>
<dbReference type="InterPro" id="IPR030923">
    <property type="entry name" value="LptG"/>
</dbReference>
<keyword evidence="5 6" id="KW-0472">Membrane</keyword>
<dbReference type="PANTHER" id="PTHR33529">
    <property type="entry name" value="SLR0882 PROTEIN-RELATED"/>
    <property type="match status" value="1"/>
</dbReference>
<keyword evidence="3 6" id="KW-0812">Transmembrane</keyword>
<dbReference type="PANTHER" id="PTHR33529:SF2">
    <property type="entry name" value="LIPOPOLYSACCHARIDE EXPORT SYSTEM PERMEASE PROTEIN LPTG"/>
    <property type="match status" value="1"/>
</dbReference>
<evidence type="ECO:0000256" key="5">
    <source>
        <dbReference type="ARBA" id="ARBA00023136"/>
    </source>
</evidence>
<protein>
    <submittedName>
        <fullName evidence="7">LPS export ABC transporter permease LptG</fullName>
    </submittedName>
</protein>
<gene>
    <name evidence="7" type="primary">lptG</name>
    <name evidence="7" type="ORF">DHf2319_12225</name>
</gene>
<dbReference type="RefSeq" id="WP_243478586.1">
    <property type="nucleotide sequence ID" value="NZ_CP063982.1"/>
</dbReference>
<comment type="subcellular location">
    <subcellularLocation>
        <location evidence="1">Cell membrane</location>
        <topology evidence="1">Multi-pass membrane protein</topology>
    </subcellularLocation>
</comment>
<evidence type="ECO:0000313" key="8">
    <source>
        <dbReference type="Proteomes" id="UP000831607"/>
    </source>
</evidence>
<feature type="transmembrane region" description="Helical" evidence="6">
    <location>
        <begin position="12"/>
        <end position="33"/>
    </location>
</feature>
<feature type="transmembrane region" description="Helical" evidence="6">
    <location>
        <begin position="291"/>
        <end position="309"/>
    </location>
</feature>
<accession>A0ABY4AIS4</accession>
<evidence type="ECO:0000256" key="4">
    <source>
        <dbReference type="ARBA" id="ARBA00022989"/>
    </source>
</evidence>
<proteinExistence type="predicted"/>
<dbReference type="NCBIfam" id="TIGR04408">
    <property type="entry name" value="LptG_lptG"/>
    <property type="match status" value="1"/>
</dbReference>
<feature type="transmembrane region" description="Helical" evidence="6">
    <location>
        <begin position="351"/>
        <end position="371"/>
    </location>
</feature>
<feature type="transmembrane region" description="Helical" evidence="6">
    <location>
        <begin position="101"/>
        <end position="120"/>
    </location>
</feature>
<keyword evidence="8" id="KW-1185">Reference proteome</keyword>
<evidence type="ECO:0000256" key="6">
    <source>
        <dbReference type="SAM" id="Phobius"/>
    </source>
</evidence>
<dbReference type="Proteomes" id="UP000831607">
    <property type="component" value="Chromosome"/>
</dbReference>
<evidence type="ECO:0000256" key="1">
    <source>
        <dbReference type="ARBA" id="ARBA00004651"/>
    </source>
</evidence>
<dbReference type="InterPro" id="IPR005495">
    <property type="entry name" value="LptG/LptF_permease"/>
</dbReference>
<evidence type="ECO:0000256" key="3">
    <source>
        <dbReference type="ARBA" id="ARBA00022692"/>
    </source>
</evidence>
<keyword evidence="4 6" id="KW-1133">Transmembrane helix</keyword>
<name>A0ABY4AIS4_9BURK</name>
<evidence type="ECO:0000256" key="2">
    <source>
        <dbReference type="ARBA" id="ARBA00022475"/>
    </source>
</evidence>